<evidence type="ECO:0000256" key="3">
    <source>
        <dbReference type="ARBA" id="ARBA00019012"/>
    </source>
</evidence>
<protein>
    <recommendedName>
        <fullName evidence="3">tRNA threonylcarbamoyladenosine biosynthesis protein TsaB</fullName>
    </recommendedName>
    <alternativeName>
        <fullName evidence="6">t(6)A37 threonylcarbamoyladenosine biosynthesis protein TsaB</fullName>
    </alternativeName>
</protein>
<dbReference type="PANTHER" id="PTHR11735">
    <property type="entry name" value="TRNA N6-ADENOSINE THREONYLCARBAMOYLTRANSFERASE"/>
    <property type="match status" value="1"/>
</dbReference>
<dbReference type="PANTHER" id="PTHR11735:SF11">
    <property type="entry name" value="TRNA THREONYLCARBAMOYLADENOSINE BIOSYNTHESIS PROTEIN TSAB"/>
    <property type="match status" value="1"/>
</dbReference>
<keyword evidence="4" id="KW-0963">Cytoplasm</keyword>
<evidence type="ECO:0000256" key="5">
    <source>
        <dbReference type="ARBA" id="ARBA00022694"/>
    </source>
</evidence>
<gene>
    <name evidence="8" type="ORF">DFR31_0050</name>
</gene>
<dbReference type="GO" id="GO:0002949">
    <property type="term" value="P:tRNA threonylcarbamoyladenosine modification"/>
    <property type="evidence" value="ECO:0007669"/>
    <property type="project" value="InterPro"/>
</dbReference>
<keyword evidence="5" id="KW-0819">tRNA processing</keyword>
<dbReference type="RefSeq" id="WP_245971049.1">
    <property type="nucleotide sequence ID" value="NZ_RCDA01000001.1"/>
</dbReference>
<dbReference type="InterPro" id="IPR022496">
    <property type="entry name" value="T6A_TsaB"/>
</dbReference>
<dbReference type="Pfam" id="PF00814">
    <property type="entry name" value="TsaD"/>
    <property type="match status" value="1"/>
</dbReference>
<name>A0A498CD55_9GAMM</name>
<dbReference type="NCBIfam" id="TIGR03725">
    <property type="entry name" value="T6A_YeaZ"/>
    <property type="match status" value="1"/>
</dbReference>
<dbReference type="FunFam" id="3.30.420.40:FF:000097">
    <property type="entry name" value="tRNA threonylcarbamoyladenosine biosynthesis protein TsaB"/>
    <property type="match status" value="1"/>
</dbReference>
<feature type="domain" description="Gcp-like" evidence="7">
    <location>
        <begin position="32"/>
        <end position="151"/>
    </location>
</feature>
<evidence type="ECO:0000313" key="9">
    <source>
        <dbReference type="Proteomes" id="UP000275461"/>
    </source>
</evidence>
<evidence type="ECO:0000259" key="7">
    <source>
        <dbReference type="Pfam" id="PF00814"/>
    </source>
</evidence>
<dbReference type="Proteomes" id="UP000275461">
    <property type="component" value="Unassembled WGS sequence"/>
</dbReference>
<comment type="similarity">
    <text evidence="2">Belongs to the KAE1 / TsaD family. TsaB subfamily.</text>
</comment>
<evidence type="ECO:0000256" key="6">
    <source>
        <dbReference type="ARBA" id="ARBA00032446"/>
    </source>
</evidence>
<evidence type="ECO:0000256" key="4">
    <source>
        <dbReference type="ARBA" id="ARBA00022490"/>
    </source>
</evidence>
<sequence>MQRILALDTATEACSVALAVGDSVLSDSVISPRGHTARILPMVREVLAEAGLTLGDLDGLAWGCGPGSFTGLRIGTSVVQGLALARDLPVVAVSNLEMLAEGAWREQGAESVLAALDARMGEVYWSAFRRSGTGLMAPVAEERVCAPDQVPAMPADTAWWAVGKGWQAYPEVLRAGQPGTLAGLLPEAVPLARDALPRARLVLAEGGGLAPEQAQPVYLRNRVAEKPGR</sequence>
<evidence type="ECO:0000256" key="1">
    <source>
        <dbReference type="ARBA" id="ARBA00004496"/>
    </source>
</evidence>
<dbReference type="AlphaFoldDB" id="A0A498CD55"/>
<dbReference type="CDD" id="cd24032">
    <property type="entry name" value="ASKHA_NBD_TsaB"/>
    <property type="match status" value="1"/>
</dbReference>
<dbReference type="InterPro" id="IPR000905">
    <property type="entry name" value="Gcp-like_dom"/>
</dbReference>
<accession>A0A498CD55</accession>
<evidence type="ECO:0000256" key="2">
    <source>
        <dbReference type="ARBA" id="ARBA00010493"/>
    </source>
</evidence>
<comment type="caution">
    <text evidence="8">The sequence shown here is derived from an EMBL/GenBank/DDBJ whole genome shotgun (WGS) entry which is preliminary data.</text>
</comment>
<evidence type="ECO:0000313" key="8">
    <source>
        <dbReference type="EMBL" id="RLK50161.1"/>
    </source>
</evidence>
<proteinExistence type="inferred from homology"/>
<dbReference type="SUPFAM" id="SSF53067">
    <property type="entry name" value="Actin-like ATPase domain"/>
    <property type="match status" value="2"/>
</dbReference>
<dbReference type="Gene3D" id="3.30.420.40">
    <property type="match status" value="2"/>
</dbReference>
<comment type="subcellular location">
    <subcellularLocation>
        <location evidence="1">Cytoplasm</location>
    </subcellularLocation>
</comment>
<keyword evidence="9" id="KW-1185">Reference proteome</keyword>
<dbReference type="InterPro" id="IPR043129">
    <property type="entry name" value="ATPase_NBD"/>
</dbReference>
<reference evidence="8 9" key="1">
    <citation type="submission" date="2018-10" db="EMBL/GenBank/DDBJ databases">
        <title>Genomic Encyclopedia of Type Strains, Phase IV (KMG-IV): sequencing the most valuable type-strain genomes for metagenomic binning, comparative biology and taxonomic classification.</title>
        <authorList>
            <person name="Goeker M."/>
        </authorList>
    </citation>
    <scope>NUCLEOTIDE SEQUENCE [LARGE SCALE GENOMIC DNA]</scope>
    <source>
        <strain evidence="8 9">DSM 12769</strain>
    </source>
</reference>
<dbReference type="EMBL" id="RCDA01000001">
    <property type="protein sequence ID" value="RLK50161.1"/>
    <property type="molecule type" value="Genomic_DNA"/>
</dbReference>
<dbReference type="GO" id="GO:0005829">
    <property type="term" value="C:cytosol"/>
    <property type="evidence" value="ECO:0007669"/>
    <property type="project" value="TreeGrafter"/>
</dbReference>
<organism evidence="8 9">
    <name type="scientific">Alkalispirillum mobile</name>
    <dbReference type="NCBI Taxonomy" id="85925"/>
    <lineage>
        <taxon>Bacteria</taxon>
        <taxon>Pseudomonadati</taxon>
        <taxon>Pseudomonadota</taxon>
        <taxon>Gammaproteobacteria</taxon>
        <taxon>Chromatiales</taxon>
        <taxon>Ectothiorhodospiraceae</taxon>
        <taxon>Alkalispirillum</taxon>
    </lineage>
</organism>